<feature type="region of interest" description="Disordered" evidence="1">
    <location>
        <begin position="26"/>
        <end position="91"/>
    </location>
</feature>
<feature type="compositionally biased region" description="Basic and acidic residues" evidence="1">
    <location>
        <begin position="48"/>
        <end position="69"/>
    </location>
</feature>
<evidence type="ECO:0000313" key="3">
    <source>
        <dbReference type="Proteomes" id="UP001196413"/>
    </source>
</evidence>
<comment type="caution">
    <text evidence="2">The sequence shown here is derived from an EMBL/GenBank/DDBJ whole genome shotgun (WGS) entry which is preliminary data.</text>
</comment>
<sequence length="104" mass="11982">NMEKDEGPHDLRELFTARIKKSRTLLSRTVHRRRKRSTAVEEASLVKTSKDDHEDKLEVKTAPKKESSKRVPKATSPLQKAEENLKPPTSDNRLIWAQNLLLQV</sequence>
<evidence type="ECO:0000313" key="2">
    <source>
        <dbReference type="EMBL" id="KAJ1368842.1"/>
    </source>
</evidence>
<accession>A0AAD5WG38</accession>
<evidence type="ECO:0000256" key="1">
    <source>
        <dbReference type="SAM" id="MobiDB-lite"/>
    </source>
</evidence>
<gene>
    <name evidence="2" type="ORF">KIN20_030183</name>
</gene>
<name>A0AAD5WG38_PARTN</name>
<feature type="non-terminal residue" evidence="2">
    <location>
        <position position="1"/>
    </location>
</feature>
<feature type="compositionally biased region" description="Basic residues" evidence="1">
    <location>
        <begin position="26"/>
        <end position="37"/>
    </location>
</feature>
<reference evidence="2" key="1">
    <citation type="submission" date="2021-06" db="EMBL/GenBank/DDBJ databases">
        <title>Parelaphostrongylus tenuis whole genome reference sequence.</title>
        <authorList>
            <person name="Garwood T.J."/>
            <person name="Larsen P.A."/>
            <person name="Fountain-Jones N.M."/>
            <person name="Garbe J.R."/>
            <person name="Macchietto M.G."/>
            <person name="Kania S.A."/>
            <person name="Gerhold R.W."/>
            <person name="Richards J.E."/>
            <person name="Wolf T.M."/>
        </authorList>
    </citation>
    <scope>NUCLEOTIDE SEQUENCE</scope>
    <source>
        <strain evidence="2">MNPRO001-30</strain>
        <tissue evidence="2">Meninges</tissue>
    </source>
</reference>
<organism evidence="2 3">
    <name type="scientific">Parelaphostrongylus tenuis</name>
    <name type="common">Meningeal worm</name>
    <dbReference type="NCBI Taxonomy" id="148309"/>
    <lineage>
        <taxon>Eukaryota</taxon>
        <taxon>Metazoa</taxon>
        <taxon>Ecdysozoa</taxon>
        <taxon>Nematoda</taxon>
        <taxon>Chromadorea</taxon>
        <taxon>Rhabditida</taxon>
        <taxon>Rhabditina</taxon>
        <taxon>Rhabditomorpha</taxon>
        <taxon>Strongyloidea</taxon>
        <taxon>Metastrongylidae</taxon>
        <taxon>Parelaphostrongylus</taxon>
    </lineage>
</organism>
<proteinExistence type="predicted"/>
<dbReference type="Proteomes" id="UP001196413">
    <property type="component" value="Unassembled WGS sequence"/>
</dbReference>
<feature type="non-terminal residue" evidence="2">
    <location>
        <position position="104"/>
    </location>
</feature>
<dbReference type="EMBL" id="JAHQIW010006332">
    <property type="protein sequence ID" value="KAJ1368842.1"/>
    <property type="molecule type" value="Genomic_DNA"/>
</dbReference>
<dbReference type="AlphaFoldDB" id="A0AAD5WG38"/>
<keyword evidence="3" id="KW-1185">Reference proteome</keyword>
<protein>
    <submittedName>
        <fullName evidence="2">Uncharacterized protein</fullName>
    </submittedName>
</protein>